<protein>
    <recommendedName>
        <fullName evidence="1">N-acetyltransferase domain-containing protein</fullName>
    </recommendedName>
</protein>
<dbReference type="InterPro" id="IPR016181">
    <property type="entry name" value="Acyl_CoA_acyltransferase"/>
</dbReference>
<dbReference type="Gene3D" id="3.40.630.30">
    <property type="match status" value="1"/>
</dbReference>
<dbReference type="GO" id="GO:0016747">
    <property type="term" value="F:acyltransferase activity, transferring groups other than amino-acyl groups"/>
    <property type="evidence" value="ECO:0007669"/>
    <property type="project" value="InterPro"/>
</dbReference>
<dbReference type="PROSITE" id="PS51186">
    <property type="entry name" value="GNAT"/>
    <property type="match status" value="1"/>
</dbReference>
<dbReference type="OrthoDB" id="5419426at2"/>
<evidence type="ECO:0000313" key="2">
    <source>
        <dbReference type="EMBL" id="QDU34644.1"/>
    </source>
</evidence>
<dbReference type="AlphaFoldDB" id="A0A517YWP3"/>
<keyword evidence="3" id="KW-1185">Reference proteome</keyword>
<evidence type="ECO:0000259" key="1">
    <source>
        <dbReference type="PROSITE" id="PS51186"/>
    </source>
</evidence>
<sequence length="166" mass="18690">MPTIYNVHDLPAPSSNITLDDAINYIHTKWGGESNFNFYQNAIRHSSTTALPQFFIMLDDAPPSNQTIIGCSALLTNDLISRQDLYPWMACLFIEESHRGRALGNLLSERAVTAAHAAGYPNIYLYTDHVGLYEKYGWTHHTDAYNPFEATPYRVYTKSTVPPSTT</sequence>
<dbReference type="CDD" id="cd04301">
    <property type="entry name" value="NAT_SF"/>
    <property type="match status" value="1"/>
</dbReference>
<dbReference type="EMBL" id="CP036425">
    <property type="protein sequence ID" value="QDU34644.1"/>
    <property type="molecule type" value="Genomic_DNA"/>
</dbReference>
<dbReference type="InterPro" id="IPR000182">
    <property type="entry name" value="GNAT_dom"/>
</dbReference>
<feature type="domain" description="N-acetyltransferase" evidence="1">
    <location>
        <begin position="5"/>
        <end position="158"/>
    </location>
</feature>
<organism evidence="2 3">
    <name type="scientific">Poriferisphaera corsica</name>
    <dbReference type="NCBI Taxonomy" id="2528020"/>
    <lineage>
        <taxon>Bacteria</taxon>
        <taxon>Pseudomonadati</taxon>
        <taxon>Planctomycetota</taxon>
        <taxon>Phycisphaerae</taxon>
        <taxon>Phycisphaerales</taxon>
        <taxon>Phycisphaeraceae</taxon>
        <taxon>Poriferisphaera</taxon>
    </lineage>
</organism>
<gene>
    <name evidence="2" type="ORF">KS4_27150</name>
</gene>
<dbReference type="Proteomes" id="UP000317369">
    <property type="component" value="Chromosome"/>
</dbReference>
<reference evidence="2 3" key="1">
    <citation type="submission" date="2019-02" db="EMBL/GenBank/DDBJ databases">
        <title>Deep-cultivation of Planctomycetes and their phenomic and genomic characterization uncovers novel biology.</title>
        <authorList>
            <person name="Wiegand S."/>
            <person name="Jogler M."/>
            <person name="Boedeker C."/>
            <person name="Pinto D."/>
            <person name="Vollmers J."/>
            <person name="Rivas-Marin E."/>
            <person name="Kohn T."/>
            <person name="Peeters S.H."/>
            <person name="Heuer A."/>
            <person name="Rast P."/>
            <person name="Oberbeckmann S."/>
            <person name="Bunk B."/>
            <person name="Jeske O."/>
            <person name="Meyerdierks A."/>
            <person name="Storesund J.E."/>
            <person name="Kallscheuer N."/>
            <person name="Luecker S."/>
            <person name="Lage O.M."/>
            <person name="Pohl T."/>
            <person name="Merkel B.J."/>
            <person name="Hornburger P."/>
            <person name="Mueller R.-W."/>
            <person name="Bruemmer F."/>
            <person name="Labrenz M."/>
            <person name="Spormann A.M."/>
            <person name="Op den Camp H."/>
            <person name="Overmann J."/>
            <person name="Amann R."/>
            <person name="Jetten M.S.M."/>
            <person name="Mascher T."/>
            <person name="Medema M.H."/>
            <person name="Devos D.P."/>
            <person name="Kaster A.-K."/>
            <person name="Ovreas L."/>
            <person name="Rohde M."/>
            <person name="Galperin M.Y."/>
            <person name="Jogler C."/>
        </authorList>
    </citation>
    <scope>NUCLEOTIDE SEQUENCE [LARGE SCALE GENOMIC DNA]</scope>
    <source>
        <strain evidence="2 3">KS4</strain>
    </source>
</reference>
<dbReference type="RefSeq" id="WP_145078787.1">
    <property type="nucleotide sequence ID" value="NZ_CP036425.1"/>
</dbReference>
<accession>A0A517YWP3</accession>
<evidence type="ECO:0000313" key="3">
    <source>
        <dbReference type="Proteomes" id="UP000317369"/>
    </source>
</evidence>
<name>A0A517YWP3_9BACT</name>
<dbReference type="KEGG" id="pcor:KS4_27150"/>
<dbReference type="SUPFAM" id="SSF55729">
    <property type="entry name" value="Acyl-CoA N-acyltransferases (Nat)"/>
    <property type="match status" value="1"/>
</dbReference>
<dbReference type="Pfam" id="PF13508">
    <property type="entry name" value="Acetyltransf_7"/>
    <property type="match status" value="1"/>
</dbReference>
<proteinExistence type="predicted"/>